<dbReference type="PROSITE" id="PS51257">
    <property type="entry name" value="PROKAR_LIPOPROTEIN"/>
    <property type="match status" value="1"/>
</dbReference>
<feature type="transmembrane region" description="Helical" evidence="2">
    <location>
        <begin position="1046"/>
        <end position="1064"/>
    </location>
</feature>
<feature type="transmembrane region" description="Helical" evidence="2">
    <location>
        <begin position="1084"/>
        <end position="1104"/>
    </location>
</feature>
<dbReference type="RefSeq" id="XP_022649485.1">
    <property type="nucleotide sequence ID" value="XM_022793750.1"/>
</dbReference>
<keyword evidence="2" id="KW-0472">Membrane</keyword>
<dbReference type="GeneID" id="111245412"/>
<dbReference type="PROSITE" id="PS01186">
    <property type="entry name" value="EGF_2"/>
    <property type="match status" value="1"/>
</dbReference>
<keyword evidence="6" id="KW-1185">Reference proteome</keyword>
<dbReference type="SMART" id="SM00181">
    <property type="entry name" value="EGF"/>
    <property type="match status" value="2"/>
</dbReference>
<feature type="transmembrane region" description="Helical" evidence="2">
    <location>
        <begin position="1125"/>
        <end position="1147"/>
    </location>
</feature>
<evidence type="ECO:0000256" key="2">
    <source>
        <dbReference type="SAM" id="Phobius"/>
    </source>
</evidence>
<dbReference type="OrthoDB" id="6138650at2759"/>
<evidence type="ECO:0000259" key="3">
    <source>
        <dbReference type="PROSITE" id="PS50026"/>
    </source>
</evidence>
<dbReference type="Gene3D" id="4.10.1240.10">
    <property type="entry name" value="GPCR, family 2, extracellular hormone receptor domain"/>
    <property type="match status" value="1"/>
</dbReference>
<dbReference type="PROSITE" id="PS50835">
    <property type="entry name" value="IG_LIKE"/>
    <property type="match status" value="2"/>
</dbReference>
<dbReference type="PROSITE" id="PS50026">
    <property type="entry name" value="EGF_3"/>
    <property type="match status" value="2"/>
</dbReference>
<feature type="disulfide bond" evidence="1">
    <location>
        <begin position="224"/>
        <end position="233"/>
    </location>
</feature>
<comment type="caution">
    <text evidence="1">Lacks conserved residue(s) required for the propagation of feature annotation.</text>
</comment>
<name>A0A7M7M4Z7_VARDE</name>
<dbReference type="GO" id="GO:0016020">
    <property type="term" value="C:membrane"/>
    <property type="evidence" value="ECO:0007669"/>
    <property type="project" value="InterPro"/>
</dbReference>
<feature type="transmembrane region" description="Helical" evidence="2">
    <location>
        <begin position="1167"/>
        <end position="1189"/>
    </location>
</feature>
<feature type="disulfide bond" evidence="1">
    <location>
        <begin position="264"/>
        <end position="273"/>
    </location>
</feature>
<dbReference type="GO" id="GO:0004930">
    <property type="term" value="F:G protein-coupled receptor activity"/>
    <property type="evidence" value="ECO:0007669"/>
    <property type="project" value="InterPro"/>
</dbReference>
<feature type="transmembrane region" description="Helical" evidence="2">
    <location>
        <begin position="1014"/>
        <end position="1034"/>
    </location>
</feature>
<protein>
    <submittedName>
        <fullName evidence="5">Uncharacterized protein</fullName>
    </submittedName>
</protein>
<dbReference type="InterPro" id="IPR013783">
    <property type="entry name" value="Ig-like_fold"/>
</dbReference>
<evidence type="ECO:0000259" key="4">
    <source>
        <dbReference type="PROSITE" id="PS50835"/>
    </source>
</evidence>
<sequence>MRMSYDQKKLKVIKEGRQNCSSVGLVVSCAVMLLACISLVDAGDSINCTWFTEPRGVLTTPNFPGPYELPLKLCYVIKRRPDTSAGQQKTVIYFTQFYLLSGVTIETYDKFAGLESPVNSGRAVAYQPVATDRPTELEIQSQFVVISVDIDRIPGVNLRVLYELMDVHGFNITYEVIPDSQPTRLNYSQPGDKELEHDVCILDHCRFNGWCLANANFTSYECRCFNGFRGPNCQYSKRCSPEKNRCNGGGCEHHIGGSTSVCLCPKNFTGKVCDIRLEEDPCEAKNCPIDQRSACAFNKQNNTRCECMAGNKLKGCSCESGYRFSDNGTNGNCELVDFVWLQWHIKGTMNVDMARDELLRMPHVLNVTVLKTSDEKDITTRFQLQVVRKQAAEVKQALSRIGQSYKLGGSLQSEPFQEDDLVITALVSNKLLPVREGIEPVVLSCEFRAPEGFKVHWYKDNALINPSVCPGNLWLESGQRTPSGVYTSYLGLDRVQYIDKGRFTCEVRHGNEVRKRSLQMLIKMVPGGHVTPLAQSVQVGRSHELTCTLRVIEKVQYRWFKNTIRDESVLRGRSGSVGESHLRKKWVQIPPKGHLSDPEYIELLYPAYSRLVIPAVSSYAEYQCQIEDSSGTTTAVYAHVFPYDNSSQYCPMEEYMGILWNRTVLGGHDVQACHLPWGPAKGDARRRCFMQEGFDTPRWEMPDFSECAYDEIYNIRKQVLALARGYQLTTAVGALRSLQRYIEGRRGALLPGEGNHIMETLHEILDYEEGLRPGHPERFDRKEALQLFLDCIAMTFSVANSVLDERFYAKLNEIIPQFVISSLDDQPADAEFKYSHKLFDIYAHVFKVIVPSEGNVAVYEASLDEMGVAGYLVRSKEESDGDKTILSLWVPKSLTQDYLSRLDWLQNQGNRSLRSKMVNFRAATKFKNGSVHFCDRDELHVNFRIMPTMNSTLTCALILDGSEVSFARAELNRVGPNEFSCALGIPRHRQATMVALYEGPVPVTVRLPSKNRRLLQLVCSSGGLFLSFLCALSVTCTTSCWNLIKCVKWNVCMALLAMFSALLVESLPLVDQWAYIKPNLMLLRQYLLLVILGLQVVVLLSVYAELFDKKFLRGGGDLKGDISRAVASPWLSAAILLGFAYGIQKIWDTDSDSYWGTLEAQVSVPSAAFTLLTTVTVLVYGLLHFEISIASEEQDKGSLMSTLSTLQRGLLRRTVLVAVAVFIHGITTSGYVQEPTGNLQATTAVLLALVIFLVYTAYCETDVFYHAVWAHYKKKQEVKSMASH</sequence>
<dbReference type="GO" id="GO:0007189">
    <property type="term" value="P:adenylate cyclase-activating G protein-coupled receptor signaling pathway"/>
    <property type="evidence" value="ECO:0007669"/>
    <property type="project" value="TreeGrafter"/>
</dbReference>
<dbReference type="Gene3D" id="2.10.25.10">
    <property type="entry name" value="Laminin"/>
    <property type="match status" value="1"/>
</dbReference>
<keyword evidence="2" id="KW-0812">Transmembrane</keyword>
<evidence type="ECO:0000313" key="5">
    <source>
        <dbReference type="EnsemblMetazoa" id="XP_022649485"/>
    </source>
</evidence>
<dbReference type="PROSITE" id="PS00022">
    <property type="entry name" value="EGF_1"/>
    <property type="match status" value="2"/>
</dbReference>
<feature type="domain" description="EGF-like" evidence="3">
    <location>
        <begin position="196"/>
        <end position="234"/>
    </location>
</feature>
<dbReference type="InterPro" id="IPR007110">
    <property type="entry name" value="Ig-like_dom"/>
</dbReference>
<feature type="transmembrane region" description="Helical" evidence="2">
    <location>
        <begin position="1244"/>
        <end position="1265"/>
    </location>
</feature>
<feature type="domain" description="EGF-like" evidence="3">
    <location>
        <begin position="242"/>
        <end position="274"/>
    </location>
</feature>
<dbReference type="PANTHER" id="PTHR45813">
    <property type="entry name" value="IG-LIKE DOMAIN-CONTAINING PROTEIN"/>
    <property type="match status" value="1"/>
</dbReference>
<dbReference type="SUPFAM" id="SSF57196">
    <property type="entry name" value="EGF/Laminin"/>
    <property type="match status" value="1"/>
</dbReference>
<evidence type="ECO:0000256" key="1">
    <source>
        <dbReference type="PROSITE-ProRule" id="PRU00076"/>
    </source>
</evidence>
<organism evidence="5 6">
    <name type="scientific">Varroa destructor</name>
    <name type="common">Honeybee mite</name>
    <dbReference type="NCBI Taxonomy" id="109461"/>
    <lineage>
        <taxon>Eukaryota</taxon>
        <taxon>Metazoa</taxon>
        <taxon>Ecdysozoa</taxon>
        <taxon>Arthropoda</taxon>
        <taxon>Chelicerata</taxon>
        <taxon>Arachnida</taxon>
        <taxon>Acari</taxon>
        <taxon>Parasitiformes</taxon>
        <taxon>Mesostigmata</taxon>
        <taxon>Gamasina</taxon>
        <taxon>Dermanyssoidea</taxon>
        <taxon>Varroidae</taxon>
        <taxon>Varroa</taxon>
    </lineage>
</organism>
<evidence type="ECO:0000313" key="6">
    <source>
        <dbReference type="Proteomes" id="UP000594260"/>
    </source>
</evidence>
<dbReference type="CDD" id="cd00096">
    <property type="entry name" value="Ig"/>
    <property type="match status" value="1"/>
</dbReference>
<keyword evidence="1" id="KW-1015">Disulfide bond</keyword>
<dbReference type="EnsemblMetazoa" id="XM_022793750">
    <property type="protein sequence ID" value="XP_022649485"/>
    <property type="gene ID" value="LOC111245412"/>
</dbReference>
<feature type="disulfide bond" evidence="1">
    <location>
        <begin position="205"/>
        <end position="222"/>
    </location>
</feature>
<dbReference type="SMART" id="SM00409">
    <property type="entry name" value="IG"/>
    <property type="match status" value="2"/>
</dbReference>
<dbReference type="InterPro" id="IPR003599">
    <property type="entry name" value="Ig_sub"/>
</dbReference>
<dbReference type="InterPro" id="IPR036179">
    <property type="entry name" value="Ig-like_dom_sf"/>
</dbReference>
<dbReference type="PANTHER" id="PTHR45813:SF8">
    <property type="entry name" value="IG-LIKE DOMAIN-CONTAINING PROTEIN"/>
    <property type="match status" value="1"/>
</dbReference>
<proteinExistence type="predicted"/>
<dbReference type="SUPFAM" id="SSF48726">
    <property type="entry name" value="Immunoglobulin"/>
    <property type="match status" value="1"/>
</dbReference>
<keyword evidence="1" id="KW-0245">EGF-like domain</keyword>
<dbReference type="Proteomes" id="UP000594260">
    <property type="component" value="Unplaced"/>
</dbReference>
<dbReference type="InterPro" id="IPR000742">
    <property type="entry name" value="EGF"/>
</dbReference>
<accession>A0A7M7M4Z7</accession>
<feature type="domain" description="Ig-like" evidence="4">
    <location>
        <begin position="419"/>
        <end position="519"/>
    </location>
</feature>
<reference evidence="5" key="1">
    <citation type="submission" date="2021-01" db="UniProtKB">
        <authorList>
            <consortium name="EnsemblMetazoa"/>
        </authorList>
    </citation>
    <scope>IDENTIFICATION</scope>
</reference>
<keyword evidence="2" id="KW-1133">Transmembrane helix</keyword>
<feature type="transmembrane region" description="Helical" evidence="2">
    <location>
        <begin position="1210"/>
        <end position="1232"/>
    </location>
</feature>
<feature type="domain" description="Ig-like" evidence="4">
    <location>
        <begin position="526"/>
        <end position="634"/>
    </location>
</feature>
<dbReference type="Gene3D" id="2.60.40.10">
    <property type="entry name" value="Immunoglobulins"/>
    <property type="match status" value="2"/>
</dbReference>
<dbReference type="InterPro" id="IPR051587">
    <property type="entry name" value="Adhesion_GPCR"/>
</dbReference>
<dbReference type="InParanoid" id="A0A7M7M4Z7"/>
<dbReference type="InterPro" id="IPR036445">
    <property type="entry name" value="GPCR_2_extracell_dom_sf"/>
</dbReference>
<dbReference type="KEGG" id="vde:111245412"/>